<dbReference type="AlphaFoldDB" id="A0A7X5C3H1"/>
<proteinExistence type="predicted"/>
<feature type="transmembrane region" description="Helical" evidence="1">
    <location>
        <begin position="98"/>
        <end position="117"/>
    </location>
</feature>
<keyword evidence="4" id="KW-1185">Reference proteome</keyword>
<dbReference type="InterPro" id="IPR000160">
    <property type="entry name" value="GGDEF_dom"/>
</dbReference>
<feature type="transmembrane region" description="Helical" evidence="1">
    <location>
        <begin position="192"/>
        <end position="213"/>
    </location>
</feature>
<dbReference type="SUPFAM" id="SSF55073">
    <property type="entry name" value="Nucleotide cyclase"/>
    <property type="match status" value="1"/>
</dbReference>
<feature type="transmembrane region" description="Helical" evidence="1">
    <location>
        <begin position="64"/>
        <end position="86"/>
    </location>
</feature>
<evidence type="ECO:0000313" key="4">
    <source>
        <dbReference type="Proteomes" id="UP000558113"/>
    </source>
</evidence>
<gene>
    <name evidence="3" type="ORF">GT003_20385</name>
</gene>
<keyword evidence="1" id="KW-1133">Transmembrane helix</keyword>
<feature type="transmembrane region" description="Helical" evidence="1">
    <location>
        <begin position="41"/>
        <end position="58"/>
    </location>
</feature>
<evidence type="ECO:0000259" key="2">
    <source>
        <dbReference type="PROSITE" id="PS50887"/>
    </source>
</evidence>
<dbReference type="Gene3D" id="3.30.70.270">
    <property type="match status" value="1"/>
</dbReference>
<organism evidence="3 4">
    <name type="scientific">Paenibacillus sacheonensis</name>
    <dbReference type="NCBI Taxonomy" id="742054"/>
    <lineage>
        <taxon>Bacteria</taxon>
        <taxon>Bacillati</taxon>
        <taxon>Bacillota</taxon>
        <taxon>Bacilli</taxon>
        <taxon>Bacillales</taxon>
        <taxon>Paenibacillaceae</taxon>
        <taxon>Paenibacillus</taxon>
    </lineage>
</organism>
<dbReference type="EMBL" id="JAAAMU010000011">
    <property type="protein sequence ID" value="NBC71359.1"/>
    <property type="molecule type" value="Genomic_DNA"/>
</dbReference>
<name>A0A7X5C3H1_9BACL</name>
<protein>
    <submittedName>
        <fullName evidence="3">Diguanylate cyclase</fullName>
    </submittedName>
</protein>
<dbReference type="InterPro" id="IPR043128">
    <property type="entry name" value="Rev_trsase/Diguanyl_cyclase"/>
</dbReference>
<dbReference type="SMART" id="SM00267">
    <property type="entry name" value="GGDEF"/>
    <property type="match status" value="1"/>
</dbReference>
<dbReference type="FunFam" id="3.30.70.270:FF:000001">
    <property type="entry name" value="Diguanylate cyclase domain protein"/>
    <property type="match status" value="1"/>
</dbReference>
<feature type="domain" description="GGDEF" evidence="2">
    <location>
        <begin position="255"/>
        <end position="387"/>
    </location>
</feature>
<dbReference type="CDD" id="cd01949">
    <property type="entry name" value="GGDEF"/>
    <property type="match status" value="1"/>
</dbReference>
<evidence type="ECO:0000313" key="3">
    <source>
        <dbReference type="EMBL" id="NBC71359.1"/>
    </source>
</evidence>
<dbReference type="NCBIfam" id="TIGR00254">
    <property type="entry name" value="GGDEF"/>
    <property type="match status" value="1"/>
</dbReference>
<keyword evidence="1" id="KW-0472">Membrane</keyword>
<dbReference type="Pfam" id="PF00990">
    <property type="entry name" value="GGDEF"/>
    <property type="match status" value="1"/>
</dbReference>
<dbReference type="GO" id="GO:0052621">
    <property type="term" value="F:diguanylate cyclase activity"/>
    <property type="evidence" value="ECO:0007669"/>
    <property type="project" value="TreeGrafter"/>
</dbReference>
<comment type="caution">
    <text evidence="3">The sequence shown here is derived from an EMBL/GenBank/DDBJ whole genome shotgun (WGS) entry which is preliminary data.</text>
</comment>
<dbReference type="PANTHER" id="PTHR45138">
    <property type="entry name" value="REGULATORY COMPONENTS OF SENSORY TRANSDUCTION SYSTEM"/>
    <property type="match status" value="1"/>
</dbReference>
<keyword evidence="1" id="KW-0812">Transmembrane</keyword>
<feature type="transmembrane region" description="Helical" evidence="1">
    <location>
        <begin position="150"/>
        <end position="172"/>
    </location>
</feature>
<dbReference type="InterPro" id="IPR029787">
    <property type="entry name" value="Nucleotide_cyclase"/>
</dbReference>
<feature type="transmembrane region" description="Helical" evidence="1">
    <location>
        <begin position="123"/>
        <end position="143"/>
    </location>
</feature>
<dbReference type="OrthoDB" id="9759607at2"/>
<dbReference type="RefSeq" id="WP_161701251.1">
    <property type="nucleotide sequence ID" value="NZ_JAAAMU010000011.1"/>
</dbReference>
<accession>A0A7X5C3H1</accession>
<feature type="transmembrane region" description="Helical" evidence="1">
    <location>
        <begin position="12"/>
        <end position="29"/>
    </location>
</feature>
<sequence length="395" mass="43996">MMLLLDSQTVLLSLGIGYIFTFVLVSAYWHEHMKAATVKMFFIAKSAQMLSWYLMILRGEIADFLSISFANSILLAGAALEIIALLRLRGELRPMTKMIYLGFTAVSIAGFHLILLVHNEENIRIAYCSFVFALLLLPAYRLAFGKNHSLLLRLMGCLYLLTLAGTLARGAAALFFDASIPTSFYTSGQYQMIATLALYLITIMENMAFVLLLKERSNQELVRLASYDDLTGALNRRTFAERAGRCLADHAKKGAPLSYLLFDIDWFKNINDTYGHHVGDQVLQDLTSRIRQNLGHDDLFVRYGGDEFGLLLPGKDEAASNALAERVNHALKGTMIAGLPITYTISMGVLTLVPDPYTELETLYTCCDKALYAAKRNGRSGTFRGRLPSRSLQPV</sequence>
<dbReference type="PROSITE" id="PS50887">
    <property type="entry name" value="GGDEF"/>
    <property type="match status" value="1"/>
</dbReference>
<dbReference type="InterPro" id="IPR050469">
    <property type="entry name" value="Diguanylate_Cyclase"/>
</dbReference>
<dbReference type="PANTHER" id="PTHR45138:SF9">
    <property type="entry name" value="DIGUANYLATE CYCLASE DGCM-RELATED"/>
    <property type="match status" value="1"/>
</dbReference>
<dbReference type="Proteomes" id="UP000558113">
    <property type="component" value="Unassembled WGS sequence"/>
</dbReference>
<evidence type="ECO:0000256" key="1">
    <source>
        <dbReference type="SAM" id="Phobius"/>
    </source>
</evidence>
<reference evidence="3 4" key="1">
    <citation type="submission" date="2020-01" db="EMBL/GenBank/DDBJ databases">
        <title>Paenibacillus soybeanensis sp. nov. isolated from the nodules of soybean (Glycine max(L.) Merr).</title>
        <authorList>
            <person name="Wang H."/>
        </authorList>
    </citation>
    <scope>NUCLEOTIDE SEQUENCE [LARGE SCALE GENOMIC DNA]</scope>
    <source>
        <strain evidence="3 4">DSM 23054</strain>
    </source>
</reference>